<feature type="coiled-coil region" evidence="1">
    <location>
        <begin position="62"/>
        <end position="89"/>
    </location>
</feature>
<evidence type="ECO:0000313" key="3">
    <source>
        <dbReference type="EMBL" id="EGJ50741.1"/>
    </source>
</evidence>
<dbReference type="eggNOG" id="ENOG503408Q">
    <property type="taxonomic scope" value="Bacteria"/>
</dbReference>
<keyword evidence="2" id="KW-0472">Membrane</keyword>
<keyword evidence="1" id="KW-0175">Coiled coil</keyword>
<dbReference type="RefSeq" id="WP_014260443.1">
    <property type="nucleotide sequence ID" value="NC_016629.1"/>
</dbReference>
<dbReference type="KEGG" id="daf:Desaf_2417"/>
<evidence type="ECO:0000256" key="1">
    <source>
        <dbReference type="SAM" id="Coils"/>
    </source>
</evidence>
<organism evidence="3 4">
    <name type="scientific">Desulfocurvibacter africanus subsp. africanus str. Walvis Bay</name>
    <dbReference type="NCBI Taxonomy" id="690850"/>
    <lineage>
        <taxon>Bacteria</taxon>
        <taxon>Pseudomonadati</taxon>
        <taxon>Thermodesulfobacteriota</taxon>
        <taxon>Desulfovibrionia</taxon>
        <taxon>Desulfovibrionales</taxon>
        <taxon>Desulfovibrionaceae</taxon>
        <taxon>Desulfocurvibacter</taxon>
    </lineage>
</organism>
<dbReference type="Proteomes" id="UP000007844">
    <property type="component" value="Chromosome"/>
</dbReference>
<feature type="transmembrane region" description="Helical" evidence="2">
    <location>
        <begin position="29"/>
        <end position="53"/>
    </location>
</feature>
<dbReference type="HOGENOM" id="CLU_097088_0_0_7"/>
<dbReference type="AlphaFoldDB" id="F3YYI7"/>
<evidence type="ECO:0000256" key="2">
    <source>
        <dbReference type="SAM" id="Phobius"/>
    </source>
</evidence>
<dbReference type="EMBL" id="CP003221">
    <property type="protein sequence ID" value="EGJ50741.1"/>
    <property type="molecule type" value="Genomic_DNA"/>
</dbReference>
<reference evidence="3 4" key="1">
    <citation type="journal article" date="2011" name="J. Bacteriol.">
        <title>Genome sequence of the mercury-methylating and pleomorphic Desulfovibrio africanus Strain Walvis Bay.</title>
        <authorList>
            <person name="Brown S.D."/>
            <person name="Wall J.D."/>
            <person name="Kucken A.M."/>
            <person name="Gilmour C.C."/>
            <person name="Podar M."/>
            <person name="Brandt C.C."/>
            <person name="Teshima H."/>
            <person name="Detter J.C."/>
            <person name="Han C.S."/>
            <person name="Land M.L."/>
            <person name="Lucas S."/>
            <person name="Han J."/>
            <person name="Pennacchio L."/>
            <person name="Nolan M."/>
            <person name="Pitluck S."/>
            <person name="Woyke T."/>
            <person name="Goodwin L."/>
            <person name="Palumbo A.V."/>
            <person name="Elias D.A."/>
        </authorList>
    </citation>
    <scope>NUCLEOTIDE SEQUENCE [LARGE SCALE GENOMIC DNA]</scope>
    <source>
        <strain evidence="3 4">Walvis Bay</strain>
    </source>
</reference>
<dbReference type="STRING" id="690850.Desaf_2417"/>
<protein>
    <submittedName>
        <fullName evidence="3">Uncharacterized protein</fullName>
    </submittedName>
</protein>
<keyword evidence="4" id="KW-1185">Reference proteome</keyword>
<sequence length="235" mass="26796">MASSKYSLLLMRDDSQVRRFRLSKIWLKAFIYAEIFLVTLALAGFFTGYRFWLESHKLRVDNRNLQITLTEARVKLERLENVEQILQSNDPDELHALIGSVSVETESPQIPSNIDLNEIFTHVDLQQANVDNFQARLQGDKLQVRFDLNNLVADSTLSGVVHLAIITRTGQLVQPTITTEDLNFSIQRFKRVRTVFGIPAGIKGNDLFGIRLNIRRSDNGTMVFSETFPLSQILS</sequence>
<accession>F3YYI7</accession>
<name>F3YYI7_DESAF</name>
<proteinExistence type="predicted"/>
<evidence type="ECO:0000313" key="4">
    <source>
        <dbReference type="Proteomes" id="UP000007844"/>
    </source>
</evidence>
<keyword evidence="2" id="KW-1133">Transmembrane helix</keyword>
<keyword evidence="2" id="KW-0812">Transmembrane</keyword>
<gene>
    <name evidence="3" type="ORF">Desaf_2417</name>
</gene>